<dbReference type="EMBL" id="JAACJM010000395">
    <property type="protein sequence ID" value="KAF5323215.1"/>
    <property type="molecule type" value="Genomic_DNA"/>
</dbReference>
<dbReference type="InterPro" id="IPR036291">
    <property type="entry name" value="NAD(P)-bd_dom_sf"/>
</dbReference>
<evidence type="ECO:0000256" key="3">
    <source>
        <dbReference type="ARBA" id="ARBA00048508"/>
    </source>
</evidence>
<dbReference type="AlphaFoldDB" id="A0A8H5F477"/>
<keyword evidence="5" id="KW-1185">Reference proteome</keyword>
<dbReference type="PANTHER" id="PTHR42879">
    <property type="entry name" value="3-OXOACYL-(ACYL-CARRIER-PROTEIN) REDUCTASE"/>
    <property type="match status" value="1"/>
</dbReference>
<sequence length="97" mass="10514">MSSLTSSSEKPRKTAIVTGAANGIGRSIALRLARDGFNVAMNDLASQRDRLVSLSEEIRALGLGSESSIHVGDVSVEEDVREWLKRWRGGLVVLMCE</sequence>
<reference evidence="4 5" key="1">
    <citation type="journal article" date="2020" name="ISME J.">
        <title>Uncovering the hidden diversity of litter-decomposition mechanisms in mushroom-forming fungi.</title>
        <authorList>
            <person name="Floudas D."/>
            <person name="Bentzer J."/>
            <person name="Ahren D."/>
            <person name="Johansson T."/>
            <person name="Persson P."/>
            <person name="Tunlid A."/>
        </authorList>
    </citation>
    <scope>NUCLEOTIDE SEQUENCE [LARGE SCALE GENOMIC DNA]</scope>
    <source>
        <strain evidence="4 5">CBS 291.85</strain>
    </source>
</reference>
<dbReference type="OrthoDB" id="498125at2759"/>
<gene>
    <name evidence="4" type="ORF">D9758_017309</name>
</gene>
<evidence type="ECO:0000256" key="1">
    <source>
        <dbReference type="ARBA" id="ARBA00006484"/>
    </source>
</evidence>
<dbReference type="Gene3D" id="3.40.50.720">
    <property type="entry name" value="NAD(P)-binding Rossmann-like Domain"/>
    <property type="match status" value="1"/>
</dbReference>
<evidence type="ECO:0000313" key="5">
    <source>
        <dbReference type="Proteomes" id="UP000559256"/>
    </source>
</evidence>
<protein>
    <recommendedName>
        <fullName evidence="2">3-oxoacyl-[acyl-carrier-protein] reductase</fullName>
        <ecNumber evidence="2">1.1.1.100</ecNumber>
    </recommendedName>
</protein>
<organism evidence="4 5">
    <name type="scientific">Tetrapyrgos nigripes</name>
    <dbReference type="NCBI Taxonomy" id="182062"/>
    <lineage>
        <taxon>Eukaryota</taxon>
        <taxon>Fungi</taxon>
        <taxon>Dikarya</taxon>
        <taxon>Basidiomycota</taxon>
        <taxon>Agaricomycotina</taxon>
        <taxon>Agaricomycetes</taxon>
        <taxon>Agaricomycetidae</taxon>
        <taxon>Agaricales</taxon>
        <taxon>Marasmiineae</taxon>
        <taxon>Marasmiaceae</taxon>
        <taxon>Tetrapyrgos</taxon>
    </lineage>
</organism>
<name>A0A8H5F477_9AGAR</name>
<dbReference type="EC" id="1.1.1.100" evidence="2"/>
<dbReference type="GO" id="GO:0004316">
    <property type="term" value="F:3-oxoacyl-[acyl-carrier-protein] reductase (NADPH) activity"/>
    <property type="evidence" value="ECO:0007669"/>
    <property type="project" value="UniProtKB-EC"/>
</dbReference>
<dbReference type="InterPro" id="IPR002347">
    <property type="entry name" value="SDR_fam"/>
</dbReference>
<dbReference type="SUPFAM" id="SSF51735">
    <property type="entry name" value="NAD(P)-binding Rossmann-fold domains"/>
    <property type="match status" value="1"/>
</dbReference>
<proteinExistence type="inferred from homology"/>
<comment type="catalytic activity">
    <reaction evidence="3">
        <text>a (3R)-hydroxyacyl-[ACP] + NADP(+) = a 3-oxoacyl-[ACP] + NADPH + H(+)</text>
        <dbReference type="Rhea" id="RHEA:17397"/>
        <dbReference type="Rhea" id="RHEA-COMP:9916"/>
        <dbReference type="Rhea" id="RHEA-COMP:9945"/>
        <dbReference type="ChEBI" id="CHEBI:15378"/>
        <dbReference type="ChEBI" id="CHEBI:57783"/>
        <dbReference type="ChEBI" id="CHEBI:58349"/>
        <dbReference type="ChEBI" id="CHEBI:78776"/>
        <dbReference type="ChEBI" id="CHEBI:78827"/>
        <dbReference type="EC" id="1.1.1.100"/>
    </reaction>
</comment>
<dbReference type="Pfam" id="PF00106">
    <property type="entry name" value="adh_short"/>
    <property type="match status" value="1"/>
</dbReference>
<dbReference type="InterPro" id="IPR050259">
    <property type="entry name" value="SDR"/>
</dbReference>
<dbReference type="Proteomes" id="UP000559256">
    <property type="component" value="Unassembled WGS sequence"/>
</dbReference>
<comment type="caution">
    <text evidence="4">The sequence shown here is derived from an EMBL/GenBank/DDBJ whole genome shotgun (WGS) entry which is preliminary data.</text>
</comment>
<evidence type="ECO:0000313" key="4">
    <source>
        <dbReference type="EMBL" id="KAF5323215.1"/>
    </source>
</evidence>
<comment type="similarity">
    <text evidence="1">Belongs to the short-chain dehydrogenases/reductases (SDR) family.</text>
</comment>
<accession>A0A8H5F477</accession>
<evidence type="ECO:0000256" key="2">
    <source>
        <dbReference type="ARBA" id="ARBA00012948"/>
    </source>
</evidence>